<evidence type="ECO:0000256" key="4">
    <source>
        <dbReference type="ARBA" id="ARBA00022679"/>
    </source>
</evidence>
<dbReference type="EMBL" id="CAXAMN010002792">
    <property type="protein sequence ID" value="CAK9001389.1"/>
    <property type="molecule type" value="Genomic_DNA"/>
</dbReference>
<dbReference type="InterPro" id="IPR008189">
    <property type="entry name" value="rRNA_ssu_MeTfrase_I"/>
</dbReference>
<keyword evidence="9" id="KW-1185">Reference proteome</keyword>
<dbReference type="Gene3D" id="3.30.950.10">
    <property type="entry name" value="Methyltransferase, Cobalt-precorrin-4 Transmethylase, Domain 2"/>
    <property type="match status" value="1"/>
</dbReference>
<dbReference type="PANTHER" id="PTHR46111:SF1">
    <property type="entry name" value="RIBOSOMAL RNA SMALL SUBUNIT METHYLTRANSFERASE I"/>
    <property type="match status" value="1"/>
</dbReference>
<dbReference type="InterPro" id="IPR000878">
    <property type="entry name" value="4pyrrol_Mease"/>
</dbReference>
<gene>
    <name evidence="8" type="ORF">CCMP2556_LOCUS6444</name>
</gene>
<dbReference type="HAMAP" id="MF_01877">
    <property type="entry name" value="16SrRNA_methyltr_I"/>
    <property type="match status" value="1"/>
</dbReference>
<protein>
    <recommendedName>
        <fullName evidence="10">Tetrapyrrole methylase domain-containing protein</fullName>
    </recommendedName>
</protein>
<dbReference type="SUPFAM" id="SSF53790">
    <property type="entry name" value="Tetrapyrrole methylase"/>
    <property type="match status" value="1"/>
</dbReference>
<evidence type="ECO:0000313" key="9">
    <source>
        <dbReference type="Proteomes" id="UP001642484"/>
    </source>
</evidence>
<dbReference type="Pfam" id="PF23016">
    <property type="entry name" value="RsmI_C"/>
    <property type="match status" value="1"/>
</dbReference>
<dbReference type="InterPro" id="IPR018063">
    <property type="entry name" value="SAM_MeTrfase_RsmI_CS"/>
</dbReference>
<evidence type="ECO:0000256" key="3">
    <source>
        <dbReference type="ARBA" id="ARBA00022603"/>
    </source>
</evidence>
<dbReference type="InterPro" id="IPR035996">
    <property type="entry name" value="4pyrrol_Methylase_sf"/>
</dbReference>
<proteinExistence type="inferred from homology"/>
<evidence type="ECO:0000259" key="6">
    <source>
        <dbReference type="Pfam" id="PF00590"/>
    </source>
</evidence>
<dbReference type="Pfam" id="PF00590">
    <property type="entry name" value="TP_methylase"/>
    <property type="match status" value="1"/>
</dbReference>
<accession>A0ABP0IJ11</accession>
<organism evidence="8 9">
    <name type="scientific">Durusdinium trenchii</name>
    <dbReference type="NCBI Taxonomy" id="1381693"/>
    <lineage>
        <taxon>Eukaryota</taxon>
        <taxon>Sar</taxon>
        <taxon>Alveolata</taxon>
        <taxon>Dinophyceae</taxon>
        <taxon>Suessiales</taxon>
        <taxon>Symbiodiniaceae</taxon>
        <taxon>Durusdinium</taxon>
    </lineage>
</organism>
<dbReference type="Gene3D" id="3.40.1010.10">
    <property type="entry name" value="Cobalt-precorrin-4 Transmethylase, Domain 1"/>
    <property type="match status" value="1"/>
</dbReference>
<evidence type="ECO:0000313" key="8">
    <source>
        <dbReference type="EMBL" id="CAK9001389.1"/>
    </source>
</evidence>
<comment type="caution">
    <text evidence="8">The sequence shown here is derived from an EMBL/GenBank/DDBJ whole genome shotgun (WGS) entry which is preliminary data.</text>
</comment>
<keyword evidence="4" id="KW-0808">Transferase</keyword>
<dbReference type="PROSITE" id="PS01296">
    <property type="entry name" value="RSMI"/>
    <property type="match status" value="1"/>
</dbReference>
<evidence type="ECO:0000259" key="7">
    <source>
        <dbReference type="Pfam" id="PF23016"/>
    </source>
</evidence>
<keyword evidence="2" id="KW-0698">rRNA processing</keyword>
<keyword evidence="3" id="KW-0489">Methyltransferase</keyword>
<keyword evidence="1" id="KW-0963">Cytoplasm</keyword>
<dbReference type="PANTHER" id="PTHR46111">
    <property type="entry name" value="RIBOSOMAL RNA SMALL SUBUNIT METHYLTRANSFERASE I"/>
    <property type="match status" value="1"/>
</dbReference>
<keyword evidence="5" id="KW-0949">S-adenosyl-L-methionine</keyword>
<evidence type="ECO:0000256" key="5">
    <source>
        <dbReference type="ARBA" id="ARBA00022691"/>
    </source>
</evidence>
<reference evidence="8 9" key="1">
    <citation type="submission" date="2024-02" db="EMBL/GenBank/DDBJ databases">
        <authorList>
            <person name="Chen Y."/>
            <person name="Shah S."/>
            <person name="Dougan E. K."/>
            <person name="Thang M."/>
            <person name="Chan C."/>
        </authorList>
    </citation>
    <scope>NUCLEOTIDE SEQUENCE [LARGE SCALE GENOMIC DNA]</scope>
</reference>
<dbReference type="InterPro" id="IPR014777">
    <property type="entry name" value="4pyrrole_Mease_sub1"/>
</dbReference>
<evidence type="ECO:0008006" key="10">
    <source>
        <dbReference type="Google" id="ProtNLM"/>
    </source>
</evidence>
<feature type="domain" description="RsmI HTH" evidence="7">
    <location>
        <begin position="341"/>
        <end position="375"/>
    </location>
</feature>
<dbReference type="InterPro" id="IPR053910">
    <property type="entry name" value="RsmI_HTH"/>
</dbReference>
<name>A0ABP0IJ11_9DINO</name>
<dbReference type="CDD" id="cd11648">
    <property type="entry name" value="RsmI"/>
    <property type="match status" value="1"/>
</dbReference>
<dbReference type="InterPro" id="IPR014776">
    <property type="entry name" value="4pyrrole_Mease_sub2"/>
</dbReference>
<sequence>MPLAPCAVPCTARPAAAGLAVARPPRVRVGRRHAPWCSAVVPVSAVGHRLCGAFRRCERRRRGHGRRSLRPASGARSKLVDVEEIELERPALYMVATCGTPGSEPSRWPIGNLSDITLRALQVLREVDVIFAEDTRTTGLLLSRLGIQLNQRLLLPCHAFNEEQAGQSLLRKLRDNQCAALVSDAGTPLISDPGYAVVRAVRQGAPQVPVRSVPGCCALAAALSVAGLPCSRVLFGGFLPSGGAARLAELRSLLRQASTGTLVLYEAPHRLLNTLEMLRDELDAEDARELAVCRELTKRYETVLRGTIDEILMEVREKPENQKGEVVLLVAGRAESERGPAVDAMEVLRILSAELPESRAVALAAKIAGVPKKTLRLAQRARANARP</sequence>
<feature type="domain" description="Tetrapyrrole methylase" evidence="6">
    <location>
        <begin position="109"/>
        <end position="311"/>
    </location>
</feature>
<dbReference type="Proteomes" id="UP001642484">
    <property type="component" value="Unassembled WGS sequence"/>
</dbReference>
<evidence type="ECO:0000256" key="2">
    <source>
        <dbReference type="ARBA" id="ARBA00022552"/>
    </source>
</evidence>
<dbReference type="NCBIfam" id="TIGR00096">
    <property type="entry name" value="16S rRNA (cytidine(1402)-2'-O)-methyltransferase"/>
    <property type="match status" value="1"/>
</dbReference>
<evidence type="ECO:0000256" key="1">
    <source>
        <dbReference type="ARBA" id="ARBA00022490"/>
    </source>
</evidence>